<evidence type="ECO:0000313" key="4">
    <source>
        <dbReference type="Proteomes" id="UP000051565"/>
    </source>
</evidence>
<gene>
    <name evidence="3" type="ORF">IV52_GL001138</name>
</gene>
<dbReference type="AlphaFoldDB" id="A0A0R2JNY5"/>
<dbReference type="CDD" id="cd03024">
    <property type="entry name" value="DsbA_FrnE"/>
    <property type="match status" value="1"/>
</dbReference>
<evidence type="ECO:0000313" key="3">
    <source>
        <dbReference type="EMBL" id="KRN78857.1"/>
    </source>
</evidence>
<sequence>MVKIDIWSDVICPFCYLGAARLEAAIKKTHHEQDVELHLHSFELDPNAPKYQPGDDTLVQMVAHKYHVPEEQAAASQEKLAASLKQVGLNFDWKQAKPTNTFMAHRLIHYAQKFNLDLALDKNLKTAYLSEGEDVSDPDVLKRHAQAVGLTNTDEIDKVLSSDEYGDAVRADEARAHQLGITGVPFYLINDKYTISGAQPVELFEQALNQVYDEQQNIKPQPLDQAGQGKSCDGDGCSI</sequence>
<protein>
    <submittedName>
        <fullName evidence="3">DSBA oxidoreductase</fullName>
    </submittedName>
</protein>
<comment type="caution">
    <text evidence="3">The sequence shown here is derived from an EMBL/GenBank/DDBJ whole genome shotgun (WGS) entry which is preliminary data.</text>
</comment>
<evidence type="ECO:0000259" key="2">
    <source>
        <dbReference type="Pfam" id="PF01323"/>
    </source>
</evidence>
<accession>A0A0R2JNY5</accession>
<dbReference type="InterPro" id="IPR001853">
    <property type="entry name" value="DSBA-like_thioredoxin_dom"/>
</dbReference>
<dbReference type="Proteomes" id="UP000051565">
    <property type="component" value="Unassembled WGS sequence"/>
</dbReference>
<feature type="region of interest" description="Disordered" evidence="1">
    <location>
        <begin position="219"/>
        <end position="239"/>
    </location>
</feature>
<dbReference type="InterPro" id="IPR036249">
    <property type="entry name" value="Thioredoxin-like_sf"/>
</dbReference>
<dbReference type="PANTHER" id="PTHR13887:SF41">
    <property type="entry name" value="THIOREDOXIN SUPERFAMILY PROTEIN"/>
    <property type="match status" value="1"/>
</dbReference>
<dbReference type="PATRIC" id="fig|1122148.6.peg.1165"/>
<reference evidence="3 4" key="1">
    <citation type="journal article" date="2015" name="Genome Announc.">
        <title>Expanding the biotechnology potential of lactobacilli through comparative genomics of 213 strains and associated genera.</title>
        <authorList>
            <person name="Sun Z."/>
            <person name="Harris H.M."/>
            <person name="McCann A."/>
            <person name="Guo C."/>
            <person name="Argimon S."/>
            <person name="Zhang W."/>
            <person name="Yang X."/>
            <person name="Jeffery I.B."/>
            <person name="Cooney J.C."/>
            <person name="Kagawa T.F."/>
            <person name="Liu W."/>
            <person name="Song Y."/>
            <person name="Salvetti E."/>
            <person name="Wrobel A."/>
            <person name="Rasinkangas P."/>
            <person name="Parkhill J."/>
            <person name="Rea M.C."/>
            <person name="O'Sullivan O."/>
            <person name="Ritari J."/>
            <person name="Douillard F.P."/>
            <person name="Paul Ross R."/>
            <person name="Yang R."/>
            <person name="Briner A.E."/>
            <person name="Felis G.E."/>
            <person name="de Vos W.M."/>
            <person name="Barrangou R."/>
            <person name="Klaenhammer T.R."/>
            <person name="Caufield P.W."/>
            <person name="Cui Y."/>
            <person name="Zhang H."/>
            <person name="O'Toole P.W."/>
        </authorList>
    </citation>
    <scope>NUCLEOTIDE SEQUENCE [LARGE SCALE GENOMIC DNA]</scope>
    <source>
        <strain evidence="3 4">DSM 20690</strain>
    </source>
</reference>
<dbReference type="GeneID" id="61249740"/>
<dbReference type="GO" id="GO:0016491">
    <property type="term" value="F:oxidoreductase activity"/>
    <property type="evidence" value="ECO:0007669"/>
    <property type="project" value="InterPro"/>
</dbReference>
<dbReference type="STRING" id="53444.AYR59_02480"/>
<evidence type="ECO:0000256" key="1">
    <source>
        <dbReference type="SAM" id="MobiDB-lite"/>
    </source>
</evidence>
<dbReference type="Pfam" id="PF01323">
    <property type="entry name" value="DSBA"/>
    <property type="match status" value="1"/>
</dbReference>
<keyword evidence="4" id="KW-1185">Reference proteome</keyword>
<dbReference type="Gene3D" id="3.40.30.10">
    <property type="entry name" value="Glutaredoxin"/>
    <property type="match status" value="1"/>
</dbReference>
<dbReference type="OrthoDB" id="9799122at2"/>
<proteinExistence type="predicted"/>
<dbReference type="PANTHER" id="PTHR13887">
    <property type="entry name" value="GLUTATHIONE S-TRANSFERASE KAPPA"/>
    <property type="match status" value="1"/>
</dbReference>
<dbReference type="EMBL" id="JQBT01000033">
    <property type="protein sequence ID" value="KRN78857.1"/>
    <property type="molecule type" value="Genomic_DNA"/>
</dbReference>
<name>A0A0R2JNY5_9LACO</name>
<organism evidence="3 4">
    <name type="scientific">Fructilactobacillus lindneri DSM 20690 = JCM 11027</name>
    <dbReference type="NCBI Taxonomy" id="1122148"/>
    <lineage>
        <taxon>Bacteria</taxon>
        <taxon>Bacillati</taxon>
        <taxon>Bacillota</taxon>
        <taxon>Bacilli</taxon>
        <taxon>Lactobacillales</taxon>
        <taxon>Lactobacillaceae</taxon>
        <taxon>Fructilactobacillus</taxon>
    </lineage>
</organism>
<feature type="domain" description="DSBA-like thioredoxin" evidence="2">
    <location>
        <begin position="4"/>
        <end position="208"/>
    </location>
</feature>
<dbReference type="RefSeq" id="WP_054646063.1">
    <property type="nucleotide sequence ID" value="NZ_FUXS01000002.1"/>
</dbReference>
<dbReference type="SUPFAM" id="SSF52833">
    <property type="entry name" value="Thioredoxin-like"/>
    <property type="match status" value="1"/>
</dbReference>